<keyword evidence="2" id="KW-1185">Reference proteome</keyword>
<dbReference type="Proteomes" id="UP000324632">
    <property type="component" value="Chromosome 25"/>
</dbReference>
<organism evidence="1 2">
    <name type="scientific">Triplophysa tibetana</name>
    <dbReference type="NCBI Taxonomy" id="1572043"/>
    <lineage>
        <taxon>Eukaryota</taxon>
        <taxon>Metazoa</taxon>
        <taxon>Chordata</taxon>
        <taxon>Craniata</taxon>
        <taxon>Vertebrata</taxon>
        <taxon>Euteleostomi</taxon>
        <taxon>Actinopterygii</taxon>
        <taxon>Neopterygii</taxon>
        <taxon>Teleostei</taxon>
        <taxon>Ostariophysi</taxon>
        <taxon>Cypriniformes</taxon>
        <taxon>Nemacheilidae</taxon>
        <taxon>Triplophysa</taxon>
    </lineage>
</organism>
<dbReference type="EMBL" id="SOYY01000025">
    <property type="protein sequence ID" value="KAA0701903.1"/>
    <property type="molecule type" value="Genomic_DNA"/>
</dbReference>
<evidence type="ECO:0000313" key="1">
    <source>
        <dbReference type="EMBL" id="KAA0701903.1"/>
    </source>
</evidence>
<proteinExistence type="predicted"/>
<dbReference type="AlphaFoldDB" id="A0A5A9MXV7"/>
<gene>
    <name evidence="1" type="ORF">E1301_Tti017765</name>
</gene>
<name>A0A5A9MXV7_9TELE</name>
<comment type="caution">
    <text evidence="1">The sequence shown here is derived from an EMBL/GenBank/DDBJ whole genome shotgun (WGS) entry which is preliminary data.</text>
</comment>
<reference evidence="1 2" key="1">
    <citation type="journal article" date="2019" name="Mol. Ecol. Resour.">
        <title>Chromosome-level genome assembly of Triplophysa tibetana, a fish adapted to the harsh high-altitude environment of the Tibetan Plateau.</title>
        <authorList>
            <person name="Yang X."/>
            <person name="Liu H."/>
            <person name="Ma Z."/>
            <person name="Zou Y."/>
            <person name="Zou M."/>
            <person name="Mao Y."/>
            <person name="Li X."/>
            <person name="Wang H."/>
            <person name="Chen T."/>
            <person name="Wang W."/>
            <person name="Yang R."/>
        </authorList>
    </citation>
    <scope>NUCLEOTIDE SEQUENCE [LARGE SCALE GENOMIC DNA]</scope>
    <source>
        <strain evidence="1">TTIB1903HZAU</strain>
        <tissue evidence="1">Muscle</tissue>
    </source>
</reference>
<accession>A0A5A9MXV7</accession>
<evidence type="ECO:0000313" key="2">
    <source>
        <dbReference type="Proteomes" id="UP000324632"/>
    </source>
</evidence>
<protein>
    <submittedName>
        <fullName evidence="1">Uncharacterized protein</fullName>
    </submittedName>
</protein>
<sequence length="203" mass="22617">MGAPVQASCPASSPVPMVSSPLPGLSCLPTGMVISLGFRADTVKIKVDGLWQSLVRHYPDRNHRVRAVEGNYGRLNSQTLVSNRNMTSATDDTYLMKEMDTERHLRLQYFDHEVILSCPLTLPTPAPTVPSADPQEPLTFCPFPWWNYTSPPFLSGSPGWPGPCSIDCYPYACEYVPPETQVHDKSVALAELKFELYMQIRIT</sequence>